<dbReference type="SMART" id="SM00220">
    <property type="entry name" value="S_TKc"/>
    <property type="match status" value="1"/>
</dbReference>
<feature type="domain" description="Protein kinase" evidence="1">
    <location>
        <begin position="1"/>
        <end position="222"/>
    </location>
</feature>
<dbReference type="InterPro" id="IPR001245">
    <property type="entry name" value="Ser-Thr/Tyr_kinase_cat_dom"/>
</dbReference>
<dbReference type="GO" id="GO:0004674">
    <property type="term" value="F:protein serine/threonine kinase activity"/>
    <property type="evidence" value="ECO:0007669"/>
    <property type="project" value="TreeGrafter"/>
</dbReference>
<dbReference type="InterPro" id="IPR000719">
    <property type="entry name" value="Prot_kinase_dom"/>
</dbReference>
<dbReference type="Pfam" id="PF07714">
    <property type="entry name" value="PK_Tyr_Ser-Thr"/>
    <property type="match status" value="1"/>
</dbReference>
<dbReference type="PANTHER" id="PTHR44329:SF214">
    <property type="entry name" value="PROTEIN KINASE DOMAIN-CONTAINING PROTEIN"/>
    <property type="match status" value="1"/>
</dbReference>
<reference evidence="2 3" key="1">
    <citation type="journal article" date="2021" name="Sci. Rep.">
        <title>Genome sequencing of the multicellular alga Astrephomene provides insights into convergent evolution of germ-soma differentiation.</title>
        <authorList>
            <person name="Yamashita S."/>
            <person name="Yamamoto K."/>
            <person name="Matsuzaki R."/>
            <person name="Suzuki S."/>
            <person name="Yamaguchi H."/>
            <person name="Hirooka S."/>
            <person name="Minakuchi Y."/>
            <person name="Miyagishima S."/>
            <person name="Kawachi M."/>
            <person name="Toyoda A."/>
            <person name="Nozaki H."/>
        </authorList>
    </citation>
    <scope>NUCLEOTIDE SEQUENCE [LARGE SCALE GENOMIC DNA]</scope>
    <source>
        <strain evidence="2 3">NIES-4017</strain>
    </source>
</reference>
<dbReference type="EMBL" id="BMAR01000006">
    <property type="protein sequence ID" value="GFR43685.1"/>
    <property type="molecule type" value="Genomic_DNA"/>
</dbReference>
<protein>
    <recommendedName>
        <fullName evidence="1">Protein kinase domain-containing protein</fullName>
    </recommendedName>
</protein>
<evidence type="ECO:0000313" key="3">
    <source>
        <dbReference type="Proteomes" id="UP001054857"/>
    </source>
</evidence>
<dbReference type="InterPro" id="IPR051681">
    <property type="entry name" value="Ser/Thr_Kinases-Pseudokinases"/>
</dbReference>
<name>A0AAD3HKH3_9CHLO</name>
<dbReference type="InterPro" id="IPR011009">
    <property type="entry name" value="Kinase-like_dom_sf"/>
</dbReference>
<organism evidence="2 3">
    <name type="scientific">Astrephomene gubernaculifera</name>
    <dbReference type="NCBI Taxonomy" id="47775"/>
    <lineage>
        <taxon>Eukaryota</taxon>
        <taxon>Viridiplantae</taxon>
        <taxon>Chlorophyta</taxon>
        <taxon>core chlorophytes</taxon>
        <taxon>Chlorophyceae</taxon>
        <taxon>CS clade</taxon>
        <taxon>Chlamydomonadales</taxon>
        <taxon>Astrephomenaceae</taxon>
        <taxon>Astrephomene</taxon>
    </lineage>
</organism>
<evidence type="ECO:0000259" key="1">
    <source>
        <dbReference type="PROSITE" id="PS50011"/>
    </source>
</evidence>
<dbReference type="SUPFAM" id="SSF56112">
    <property type="entry name" value="Protein kinase-like (PK-like)"/>
    <property type="match status" value="1"/>
</dbReference>
<feature type="non-terminal residue" evidence="2">
    <location>
        <position position="1"/>
    </location>
</feature>
<gene>
    <name evidence="2" type="ORF">Agub_g4793</name>
</gene>
<dbReference type="Proteomes" id="UP001054857">
    <property type="component" value="Unassembled WGS sequence"/>
</dbReference>
<comment type="caution">
    <text evidence="2">The sequence shown here is derived from an EMBL/GenBank/DDBJ whole genome shotgun (WGS) entry which is preliminary data.</text>
</comment>
<dbReference type="InterPro" id="IPR008271">
    <property type="entry name" value="Ser/Thr_kinase_AS"/>
</dbReference>
<dbReference type="AlphaFoldDB" id="A0AAD3HKH3"/>
<keyword evidence="3" id="KW-1185">Reference proteome</keyword>
<dbReference type="PANTHER" id="PTHR44329">
    <property type="entry name" value="SERINE/THREONINE-PROTEIN KINASE TNNI3K-RELATED"/>
    <property type="match status" value="1"/>
</dbReference>
<evidence type="ECO:0000313" key="2">
    <source>
        <dbReference type="EMBL" id="GFR43685.1"/>
    </source>
</evidence>
<dbReference type="PIRSF" id="PIRSF000654">
    <property type="entry name" value="Integrin-linked_kinase"/>
    <property type="match status" value="1"/>
</dbReference>
<dbReference type="GO" id="GO:0005524">
    <property type="term" value="F:ATP binding"/>
    <property type="evidence" value="ECO:0007669"/>
    <property type="project" value="InterPro"/>
</dbReference>
<proteinExistence type="predicted"/>
<feature type="non-terminal residue" evidence="2">
    <location>
        <position position="222"/>
    </location>
</feature>
<sequence>GSRELAMLSQEVEVLGRCCHPNVVRLLAACLSPPQPCLVMELMESSLDRLLHARPAGLLPLNRVLQIAIDIARGLEYLHPTIVHRDLKPANVLVDMSGPAPVAKLSDFGLSRLRHTVLATRHPEAGTPAYMAPECFDTDNLEISHQADIYSFAVIMWEMLTGLVPWWGCAPLTVAYTVTLLGERLPLAAIPPQRCPPKLARLLTQCFEGEPRRRPAAAELVK</sequence>
<dbReference type="PROSITE" id="PS00108">
    <property type="entry name" value="PROTEIN_KINASE_ST"/>
    <property type="match status" value="1"/>
</dbReference>
<accession>A0AAD3HKH3</accession>
<dbReference type="Gene3D" id="1.10.510.10">
    <property type="entry name" value="Transferase(Phosphotransferase) domain 1"/>
    <property type="match status" value="1"/>
</dbReference>
<dbReference type="PROSITE" id="PS50011">
    <property type="entry name" value="PROTEIN_KINASE_DOM"/>
    <property type="match status" value="1"/>
</dbReference>